<dbReference type="InterPro" id="IPR011050">
    <property type="entry name" value="Pectin_lyase_fold/virulence"/>
</dbReference>
<proteinExistence type="predicted"/>
<gene>
    <name evidence="2" type="ORF">IXB50_09400</name>
</gene>
<protein>
    <submittedName>
        <fullName evidence="2">S-layer family protein</fullName>
    </submittedName>
</protein>
<evidence type="ECO:0000259" key="1">
    <source>
        <dbReference type="SMART" id="SM00912"/>
    </source>
</evidence>
<evidence type="ECO:0000313" key="3">
    <source>
        <dbReference type="Proteomes" id="UP000717364"/>
    </source>
</evidence>
<dbReference type="NCBIfam" id="TIGR01901">
    <property type="entry name" value="adhes_NPXG"/>
    <property type="match status" value="1"/>
</dbReference>
<dbReference type="EMBL" id="JADOES010000014">
    <property type="protein sequence ID" value="MBT9315640.1"/>
    <property type="molecule type" value="Genomic_DNA"/>
</dbReference>
<sequence>MSHRLSAWQMILLSTVVGLVDAMPSYGQSVVVDGTVGTIVEGSAPVIITGGTQRLTTLFHSFQDFSPNSADVLFQLSDGQGAVDVVVSRITGPNSSLIDGQLQLVGGSNPDFFLINPNGISFGQNASFLLPGSFFASTAESILFDDGLSFSSREPSVAPLLSVSVPVGLQFGAVASPITVAQSSLVVNSGESLGFLGGELQFIGSFLNAPAGELSLGSVAPGSQVALELDTFGLDYTNATAFQDITLDQGAYADVSGDGGGTFQVQGRNVRLLGNAGLEASNLGPTDGGTVTIRASEQLQVTGTFIGDFTSIIYVDVFGEGRGNHLVIEADKLLLSQAAFVTTDTFAQGAGGGMTVNANDILILGNPDGNGDATTLASGTFDSGQGGDITITAERLIAQDWSKIAVDVLEVGPNIGNGGDLRLNVGELVLRNGAQVGTSTFGGGNSGDLMVMATDSVEITGFNTYLGDFFSSGLFSSAELDSTGNAGSLSITTPRLSVVEGGKVAVNTLGEGDGGDITIRSDEIKVADPIVDFVGAVSGLVANAVSGSTGNGGSLDIEANRLSVYNGGQITASTDGLGNAGTVTIRAGEIDIAGQSRDGLFRSSIMSGSMTNSDAGSINLTGGQITIRDGANVSVNSINGGDAGNLNIAADRVYLNDGTLQAKVTAGNEGDINLRATEILLLRQNSQIVTSATEMATGGDITIMSPIIVGIENSDIVANAEFGTGGSIQITTQGLLGLVFRDQLTPDNDITASSKFGVTGTVEISNFEVEPDSGLVELSTSLVDSTDQISQGCAGGANQFVVTGLGGVPAAPTEIISRDLTWVDTRDLTPFLGHLSTVSDVITTGLSEEIEASNWHINTTGQVELVAAVPMRANVATCATTNATNTSS</sequence>
<dbReference type="InterPro" id="IPR008638">
    <property type="entry name" value="FhaB/CdiA-like_TPS"/>
</dbReference>
<accession>A0A947GHS2</accession>
<dbReference type="Gene3D" id="2.160.20.10">
    <property type="entry name" value="Single-stranded right-handed beta-helix, Pectin lyase-like"/>
    <property type="match status" value="2"/>
</dbReference>
<dbReference type="Pfam" id="PF05860">
    <property type="entry name" value="TPS"/>
    <property type="match status" value="1"/>
</dbReference>
<name>A0A947GHS2_9CYAN</name>
<comment type="caution">
    <text evidence="2">The sequence shown here is derived from an EMBL/GenBank/DDBJ whole genome shotgun (WGS) entry which is preliminary data.</text>
</comment>
<dbReference type="AlphaFoldDB" id="A0A947GHS2"/>
<dbReference type="Proteomes" id="UP000717364">
    <property type="component" value="Unassembled WGS sequence"/>
</dbReference>
<reference evidence="2" key="2">
    <citation type="journal article" date="2021" name="Mar. Drugs">
        <title>Genome Reduction and Secondary Metabolism of the Marine Sponge-Associated Cyanobacterium Leptothoe.</title>
        <authorList>
            <person name="Konstantinou D."/>
            <person name="Popin R.V."/>
            <person name="Fewer D.P."/>
            <person name="Sivonen K."/>
            <person name="Gkelis S."/>
        </authorList>
    </citation>
    <scope>NUCLEOTIDE SEQUENCE</scope>
    <source>
        <strain evidence="2">TAU-MAC 1115</strain>
    </source>
</reference>
<organism evidence="2 3">
    <name type="scientific">Leptothoe spongobia TAU-MAC 1115</name>
    <dbReference type="NCBI Taxonomy" id="1967444"/>
    <lineage>
        <taxon>Bacteria</taxon>
        <taxon>Bacillati</taxon>
        <taxon>Cyanobacteriota</taxon>
        <taxon>Cyanophyceae</taxon>
        <taxon>Nodosilineales</taxon>
        <taxon>Cymatolegaceae</taxon>
        <taxon>Leptothoe</taxon>
        <taxon>Leptothoe spongobia</taxon>
    </lineage>
</organism>
<dbReference type="RefSeq" id="WP_215608706.1">
    <property type="nucleotide sequence ID" value="NZ_JADOES010000014.1"/>
</dbReference>
<feature type="domain" description="Filamentous haemagglutinin FhaB/tRNA nuclease CdiA-like TPS" evidence="1">
    <location>
        <begin position="31"/>
        <end position="145"/>
    </location>
</feature>
<dbReference type="SUPFAM" id="SSF51126">
    <property type="entry name" value="Pectin lyase-like"/>
    <property type="match status" value="3"/>
</dbReference>
<evidence type="ECO:0000313" key="2">
    <source>
        <dbReference type="EMBL" id="MBT9315640.1"/>
    </source>
</evidence>
<dbReference type="InterPro" id="IPR012334">
    <property type="entry name" value="Pectin_lyas_fold"/>
</dbReference>
<dbReference type="SMART" id="SM00912">
    <property type="entry name" value="Haemagg_act"/>
    <property type="match status" value="1"/>
</dbReference>
<keyword evidence="3" id="KW-1185">Reference proteome</keyword>
<reference evidence="2" key="1">
    <citation type="submission" date="2020-11" db="EMBL/GenBank/DDBJ databases">
        <authorList>
            <person name="Konstantinou D."/>
            <person name="Gkelis S."/>
            <person name="Popin R."/>
            <person name="Fewer D."/>
            <person name="Sivonen K."/>
        </authorList>
    </citation>
    <scope>NUCLEOTIDE SEQUENCE</scope>
    <source>
        <strain evidence="2">TAU-MAC 1115</strain>
    </source>
</reference>